<evidence type="ECO:0000313" key="2">
    <source>
        <dbReference type="EMBL" id="SJL14799.1"/>
    </source>
</evidence>
<evidence type="ECO:0000313" key="3">
    <source>
        <dbReference type="Proteomes" id="UP000219338"/>
    </source>
</evidence>
<accession>A0A284S1D2</accession>
<protein>
    <submittedName>
        <fullName evidence="2">Uncharacterized protein</fullName>
    </submittedName>
</protein>
<keyword evidence="3" id="KW-1185">Reference proteome</keyword>
<keyword evidence="1" id="KW-0812">Transmembrane</keyword>
<sequence length="32" mass="3470">MPKLVWWPFVVAYASSVVLGSLAVDAPYSTSQ</sequence>
<dbReference type="EMBL" id="FUEG01000025">
    <property type="protein sequence ID" value="SJL14799.1"/>
    <property type="molecule type" value="Genomic_DNA"/>
</dbReference>
<gene>
    <name evidence="2" type="ORF">ARMOST_18270</name>
</gene>
<dbReference type="AlphaFoldDB" id="A0A284S1D2"/>
<keyword evidence="1" id="KW-1133">Transmembrane helix</keyword>
<dbReference type="Proteomes" id="UP000219338">
    <property type="component" value="Unassembled WGS sequence"/>
</dbReference>
<name>A0A284S1D2_ARMOS</name>
<evidence type="ECO:0000256" key="1">
    <source>
        <dbReference type="SAM" id="Phobius"/>
    </source>
</evidence>
<reference evidence="3" key="1">
    <citation type="journal article" date="2017" name="Nat. Ecol. Evol.">
        <title>Genome expansion and lineage-specific genetic innovations in the forest pathogenic fungi Armillaria.</title>
        <authorList>
            <person name="Sipos G."/>
            <person name="Prasanna A.N."/>
            <person name="Walter M.C."/>
            <person name="O'Connor E."/>
            <person name="Balint B."/>
            <person name="Krizsan K."/>
            <person name="Kiss B."/>
            <person name="Hess J."/>
            <person name="Varga T."/>
            <person name="Slot J."/>
            <person name="Riley R."/>
            <person name="Boka B."/>
            <person name="Rigling D."/>
            <person name="Barry K."/>
            <person name="Lee J."/>
            <person name="Mihaltcheva S."/>
            <person name="LaButti K."/>
            <person name="Lipzen A."/>
            <person name="Waldron R."/>
            <person name="Moloney N.M."/>
            <person name="Sperisen C."/>
            <person name="Kredics L."/>
            <person name="Vagvoelgyi C."/>
            <person name="Patrignani A."/>
            <person name="Fitzpatrick D."/>
            <person name="Nagy I."/>
            <person name="Doyle S."/>
            <person name="Anderson J.B."/>
            <person name="Grigoriev I.V."/>
            <person name="Gueldener U."/>
            <person name="Muensterkoetter M."/>
            <person name="Nagy L.G."/>
        </authorList>
    </citation>
    <scope>NUCLEOTIDE SEQUENCE [LARGE SCALE GENOMIC DNA]</scope>
    <source>
        <strain evidence="3">C18/9</strain>
    </source>
</reference>
<dbReference type="OrthoDB" id="3008392at2759"/>
<feature type="transmembrane region" description="Helical" evidence="1">
    <location>
        <begin position="6"/>
        <end position="24"/>
    </location>
</feature>
<organism evidence="2 3">
    <name type="scientific">Armillaria ostoyae</name>
    <name type="common">Armillaria root rot fungus</name>
    <dbReference type="NCBI Taxonomy" id="47428"/>
    <lineage>
        <taxon>Eukaryota</taxon>
        <taxon>Fungi</taxon>
        <taxon>Dikarya</taxon>
        <taxon>Basidiomycota</taxon>
        <taxon>Agaricomycotina</taxon>
        <taxon>Agaricomycetes</taxon>
        <taxon>Agaricomycetidae</taxon>
        <taxon>Agaricales</taxon>
        <taxon>Marasmiineae</taxon>
        <taxon>Physalacriaceae</taxon>
        <taxon>Armillaria</taxon>
    </lineage>
</organism>
<proteinExistence type="predicted"/>
<keyword evidence="1" id="KW-0472">Membrane</keyword>